<dbReference type="Pfam" id="PF01380">
    <property type="entry name" value="SIS"/>
    <property type="match status" value="1"/>
</dbReference>
<dbReference type="CDD" id="cd05006">
    <property type="entry name" value="SIS_GmhA"/>
    <property type="match status" value="1"/>
</dbReference>
<comment type="caution">
    <text evidence="2">The sequence shown here is derived from an EMBL/GenBank/DDBJ whole genome shotgun (WGS) entry which is preliminary data.</text>
</comment>
<keyword evidence="2" id="KW-0413">Isomerase</keyword>
<sequence length="223" mass="23884">MHTYPFIKKLIETSPSVAHLKQPLVQAVTMLVKCVRSGGKILICGNGGSAADAEHIVGELMKGFLLPRPPLPEQIHALEIAFPDSGAQLAANLQRPIPAISLVASVSLATAFANDVAAEFIFAQQVFGLAKQEDVLWGLSTSGNSSNILHAFQVARAFNVKTLGFTGGNGGKMATLCDVEIRAPHTRTPAIQEIHLPLYHAICAEVEAILFNVSRNNADTYFE</sequence>
<dbReference type="GO" id="GO:0097367">
    <property type="term" value="F:carbohydrate derivative binding"/>
    <property type="evidence" value="ECO:0007669"/>
    <property type="project" value="InterPro"/>
</dbReference>
<evidence type="ECO:0000259" key="1">
    <source>
        <dbReference type="PROSITE" id="PS51464"/>
    </source>
</evidence>
<dbReference type="GO" id="GO:1901135">
    <property type="term" value="P:carbohydrate derivative metabolic process"/>
    <property type="evidence" value="ECO:0007669"/>
    <property type="project" value="InterPro"/>
</dbReference>
<dbReference type="EC" id="5.3.1.28" evidence="2"/>
<dbReference type="InterPro" id="IPR001347">
    <property type="entry name" value="SIS_dom"/>
</dbReference>
<dbReference type="InterPro" id="IPR050099">
    <property type="entry name" value="SIS_GmhA/DiaA_subfam"/>
</dbReference>
<dbReference type="EMBL" id="VSSQ01000014">
    <property type="protein sequence ID" value="MPL61084.1"/>
    <property type="molecule type" value="Genomic_DNA"/>
</dbReference>
<dbReference type="Gene3D" id="3.40.50.10490">
    <property type="entry name" value="Glucose-6-phosphate isomerase like protein, domain 1"/>
    <property type="match status" value="1"/>
</dbReference>
<dbReference type="Pfam" id="PF13580">
    <property type="entry name" value="SIS_2"/>
    <property type="match status" value="1"/>
</dbReference>
<dbReference type="AlphaFoldDB" id="A0A644T2N0"/>
<reference evidence="2" key="1">
    <citation type="submission" date="2019-08" db="EMBL/GenBank/DDBJ databases">
        <authorList>
            <person name="Kucharzyk K."/>
            <person name="Murdoch R.W."/>
            <person name="Higgins S."/>
            <person name="Loffler F."/>
        </authorList>
    </citation>
    <scope>NUCLEOTIDE SEQUENCE</scope>
</reference>
<accession>A0A644T2N0</accession>
<dbReference type="PANTHER" id="PTHR30390:SF6">
    <property type="entry name" value="DNAA INITIATOR-ASSOCIATING PROTEIN DIAA"/>
    <property type="match status" value="1"/>
</dbReference>
<gene>
    <name evidence="2" type="primary">gmhA_1</name>
    <name evidence="2" type="ORF">SDC9_06651</name>
</gene>
<dbReference type="InterPro" id="IPR035461">
    <property type="entry name" value="GmhA/DiaA"/>
</dbReference>
<name>A0A644T2N0_9ZZZZ</name>
<dbReference type="InterPro" id="IPR046348">
    <property type="entry name" value="SIS_dom_sf"/>
</dbReference>
<organism evidence="2">
    <name type="scientific">bioreactor metagenome</name>
    <dbReference type="NCBI Taxonomy" id="1076179"/>
    <lineage>
        <taxon>unclassified sequences</taxon>
        <taxon>metagenomes</taxon>
        <taxon>ecological metagenomes</taxon>
    </lineage>
</organism>
<feature type="domain" description="SIS" evidence="1">
    <location>
        <begin position="31"/>
        <end position="212"/>
    </location>
</feature>
<dbReference type="GO" id="GO:0016853">
    <property type="term" value="F:isomerase activity"/>
    <property type="evidence" value="ECO:0007669"/>
    <property type="project" value="UniProtKB-KW"/>
</dbReference>
<dbReference type="SUPFAM" id="SSF53697">
    <property type="entry name" value="SIS domain"/>
    <property type="match status" value="1"/>
</dbReference>
<proteinExistence type="predicted"/>
<dbReference type="PANTHER" id="PTHR30390">
    <property type="entry name" value="SEDOHEPTULOSE 7-PHOSPHATE ISOMERASE / DNAA INITIATOR-ASSOCIATING FACTOR FOR REPLICATION INITIATION"/>
    <property type="match status" value="1"/>
</dbReference>
<dbReference type="PROSITE" id="PS51464">
    <property type="entry name" value="SIS"/>
    <property type="match status" value="1"/>
</dbReference>
<protein>
    <submittedName>
        <fullName evidence="2">Phosphoheptose isomerase</fullName>
        <ecNumber evidence="2">5.3.1.28</ecNumber>
    </submittedName>
</protein>
<evidence type="ECO:0000313" key="2">
    <source>
        <dbReference type="EMBL" id="MPL61084.1"/>
    </source>
</evidence>